<dbReference type="PIRSF" id="PIRSF006268">
    <property type="entry name" value="ApbE"/>
    <property type="match status" value="1"/>
</dbReference>
<dbReference type="AlphaFoldDB" id="A0A1T4N1F2"/>
<evidence type="ECO:0000256" key="1">
    <source>
        <dbReference type="ARBA" id="ARBA00011955"/>
    </source>
</evidence>
<dbReference type="SUPFAM" id="SSF143631">
    <property type="entry name" value="ApbE-like"/>
    <property type="match status" value="1"/>
</dbReference>
<dbReference type="Pfam" id="PF02424">
    <property type="entry name" value="ApbE"/>
    <property type="match status" value="1"/>
</dbReference>
<evidence type="ECO:0000256" key="9">
    <source>
        <dbReference type="ARBA" id="ARBA00048540"/>
    </source>
</evidence>
<dbReference type="GO" id="GO:0005886">
    <property type="term" value="C:plasma membrane"/>
    <property type="evidence" value="ECO:0007669"/>
    <property type="project" value="UniProtKB-SubCell"/>
</dbReference>
<name>A0A1T4N1F2_9PORP</name>
<reference evidence="14" key="1">
    <citation type="submission" date="2017-02" db="EMBL/GenBank/DDBJ databases">
        <authorList>
            <person name="Varghese N."/>
            <person name="Submissions S."/>
        </authorList>
    </citation>
    <scope>NUCLEOTIDE SEQUENCE [LARGE SCALE GENOMIC DNA]</scope>
    <source>
        <strain evidence="14">ATCC 51356</strain>
    </source>
</reference>
<comment type="cofactor">
    <cofactor evidence="11">
        <name>Mg(2+)</name>
        <dbReference type="ChEBI" id="CHEBI:18420"/>
    </cofactor>
    <cofactor evidence="11">
        <name>Mn(2+)</name>
        <dbReference type="ChEBI" id="CHEBI:29035"/>
    </cofactor>
    <text evidence="11">Magnesium. Can also use manganese.</text>
</comment>
<keyword evidence="12" id="KW-0472">Membrane</keyword>
<dbReference type="InterPro" id="IPR024932">
    <property type="entry name" value="ApbE"/>
</dbReference>
<dbReference type="PROSITE" id="PS51257">
    <property type="entry name" value="PROKAR_LIPOPROTEIN"/>
    <property type="match status" value="1"/>
</dbReference>
<evidence type="ECO:0000256" key="5">
    <source>
        <dbReference type="ARBA" id="ARBA00022723"/>
    </source>
</evidence>
<keyword evidence="12 13" id="KW-0449">Lipoprotein</keyword>
<evidence type="ECO:0000256" key="8">
    <source>
        <dbReference type="ARBA" id="ARBA00031306"/>
    </source>
</evidence>
<comment type="catalytic activity">
    <reaction evidence="9 10 12">
        <text>L-threonyl-[protein] + FAD = FMN-L-threonyl-[protein] + AMP + H(+)</text>
        <dbReference type="Rhea" id="RHEA:36847"/>
        <dbReference type="Rhea" id="RHEA-COMP:11060"/>
        <dbReference type="Rhea" id="RHEA-COMP:11061"/>
        <dbReference type="ChEBI" id="CHEBI:15378"/>
        <dbReference type="ChEBI" id="CHEBI:30013"/>
        <dbReference type="ChEBI" id="CHEBI:57692"/>
        <dbReference type="ChEBI" id="CHEBI:74257"/>
        <dbReference type="ChEBI" id="CHEBI:456215"/>
        <dbReference type="EC" id="2.7.1.180"/>
    </reaction>
</comment>
<dbReference type="Gene3D" id="3.10.520.10">
    <property type="entry name" value="ApbE-like domains"/>
    <property type="match status" value="1"/>
</dbReference>
<sequence length="355" mass="39483">MKQLKWLLITTCVSIFFLGGASCSSEKKGDNKEYFIESGEIFHTIYHIKYASEKEQSDVINNAFVQLNHSANPFDPTSLLYAINNNTTTEVDSIFTQILHQAQHLSELTNGTYDITVGPLVNIWGFGFEPSPYPQGDVPSEVIDSILQFVGFRKIEIRNNKVYKADPRLKIDFSSIAKGFASDLVGNSLRQKGIENYLVEIGGEIAFSGVNPEGKEWTIAIRKPVLDSIGLEHYNDFETIISLPSSKGKRGLATSGNYHNYKMRDDGSIYAHTIDPVSGYPVQTDVLSATIITDNCAWADALATACMAMGSKRAIELLEQLPNVDYFLILANNQGEKEGLYQFISNPTFESYIVK</sequence>
<evidence type="ECO:0000256" key="6">
    <source>
        <dbReference type="ARBA" id="ARBA00022827"/>
    </source>
</evidence>
<dbReference type="Proteomes" id="UP000190121">
    <property type="component" value="Unassembled WGS sequence"/>
</dbReference>
<keyword evidence="12" id="KW-0997">Cell inner membrane</keyword>
<dbReference type="RefSeq" id="WP_078736901.1">
    <property type="nucleotide sequence ID" value="NZ_FUXE01000008.1"/>
</dbReference>
<evidence type="ECO:0000313" key="14">
    <source>
        <dbReference type="Proteomes" id="UP000190121"/>
    </source>
</evidence>
<keyword evidence="5 10" id="KW-0479">Metal-binding</keyword>
<keyword evidence="3 10" id="KW-0285">Flavoprotein</keyword>
<dbReference type="InterPro" id="IPR003374">
    <property type="entry name" value="ApbE-like_sf"/>
</dbReference>
<dbReference type="OrthoDB" id="9778595at2"/>
<keyword evidence="7 10" id="KW-0460">Magnesium</keyword>
<keyword evidence="14" id="KW-1185">Reference proteome</keyword>
<dbReference type="PANTHER" id="PTHR30040:SF2">
    <property type="entry name" value="FAD:PROTEIN FMN TRANSFERASE"/>
    <property type="match status" value="1"/>
</dbReference>
<gene>
    <name evidence="13" type="ORF">SAMN02745171_00973</name>
</gene>
<evidence type="ECO:0000256" key="4">
    <source>
        <dbReference type="ARBA" id="ARBA00022679"/>
    </source>
</evidence>
<feature type="binding site" evidence="11">
    <location>
        <position position="300"/>
    </location>
    <ligand>
        <name>Mg(2+)</name>
        <dbReference type="ChEBI" id="CHEBI:18420"/>
    </ligand>
</feature>
<feature type="binding site" evidence="11">
    <location>
        <position position="304"/>
    </location>
    <ligand>
        <name>Mg(2+)</name>
        <dbReference type="ChEBI" id="CHEBI:18420"/>
    </ligand>
</feature>
<protein>
    <recommendedName>
        <fullName evidence="2 10">FAD:protein FMN transferase</fullName>
        <ecNumber evidence="1 10">2.7.1.180</ecNumber>
    </recommendedName>
    <alternativeName>
        <fullName evidence="8 10">Flavin transferase</fullName>
    </alternativeName>
</protein>
<evidence type="ECO:0000256" key="7">
    <source>
        <dbReference type="ARBA" id="ARBA00022842"/>
    </source>
</evidence>
<evidence type="ECO:0000256" key="12">
    <source>
        <dbReference type="RuleBase" id="RU363002"/>
    </source>
</evidence>
<keyword evidence="4 10" id="KW-0808">Transferase</keyword>
<comment type="subcellular location">
    <subcellularLocation>
        <location evidence="12">Cell inner membrane</location>
        <topology evidence="12">Lipid-anchor</topology>
        <orientation evidence="12">Periplasmic side</orientation>
    </subcellularLocation>
</comment>
<organism evidence="13 14">
    <name type="scientific">Porphyromonas circumdentaria</name>
    <dbReference type="NCBI Taxonomy" id="29524"/>
    <lineage>
        <taxon>Bacteria</taxon>
        <taxon>Pseudomonadati</taxon>
        <taxon>Bacteroidota</taxon>
        <taxon>Bacteroidia</taxon>
        <taxon>Bacteroidales</taxon>
        <taxon>Porphyromonadaceae</taxon>
        <taxon>Porphyromonas</taxon>
    </lineage>
</organism>
<comment type="similarity">
    <text evidence="10 12">Belongs to the ApbE family.</text>
</comment>
<proteinExistence type="inferred from homology"/>
<dbReference type="EC" id="2.7.1.180" evidence="1 10"/>
<dbReference type="PANTHER" id="PTHR30040">
    <property type="entry name" value="THIAMINE BIOSYNTHESIS LIPOPROTEIN APBE"/>
    <property type="match status" value="1"/>
</dbReference>
<keyword evidence="6 10" id="KW-0274">FAD</keyword>
<evidence type="ECO:0000256" key="10">
    <source>
        <dbReference type="PIRNR" id="PIRNR006268"/>
    </source>
</evidence>
<feature type="binding site" evidence="11">
    <location>
        <position position="175"/>
    </location>
    <ligand>
        <name>Mg(2+)</name>
        <dbReference type="ChEBI" id="CHEBI:18420"/>
    </ligand>
</feature>
<keyword evidence="12" id="KW-1003">Cell membrane</keyword>
<dbReference type="EMBL" id="FUXE01000008">
    <property type="protein sequence ID" value="SJZ72847.1"/>
    <property type="molecule type" value="Genomic_DNA"/>
</dbReference>
<evidence type="ECO:0000256" key="11">
    <source>
        <dbReference type="PIRSR" id="PIRSR006268-2"/>
    </source>
</evidence>
<dbReference type="STRING" id="29524.SAMN02745171_00973"/>
<comment type="function">
    <text evidence="12">Flavin transferase that catalyzes the transfer of the FMN moiety of FAD and its covalent binding to the hydroxyl group of a threonine residue in a target flavoprotein.</text>
</comment>
<dbReference type="GO" id="GO:0016740">
    <property type="term" value="F:transferase activity"/>
    <property type="evidence" value="ECO:0007669"/>
    <property type="project" value="UniProtKB-UniRule"/>
</dbReference>
<evidence type="ECO:0000313" key="13">
    <source>
        <dbReference type="EMBL" id="SJZ72847.1"/>
    </source>
</evidence>
<accession>A0A1T4N1F2</accession>
<dbReference type="GO" id="GO:0046872">
    <property type="term" value="F:metal ion binding"/>
    <property type="evidence" value="ECO:0007669"/>
    <property type="project" value="UniProtKB-UniRule"/>
</dbReference>
<evidence type="ECO:0000256" key="3">
    <source>
        <dbReference type="ARBA" id="ARBA00022630"/>
    </source>
</evidence>
<evidence type="ECO:0000256" key="2">
    <source>
        <dbReference type="ARBA" id="ARBA00016337"/>
    </source>
</evidence>